<sequence length="272" mass="27775">MVTAPELGAVAFAVRDASRPLVVLGPSLGTSVTAVWHDVVPLLSDELDLLGWDLPGHGTAPAVAPGSLDALTVENLATAVLGLVDRAQDERGDPGAPFWYAGVSVGGAVGQQLLLDVPDRARGALLCCTAARFGEPGAWHERAELVASAGTPTQVTAAAARWFAPGFLERAPDVGTRLLASLQAADRFGYAAVCGAVSRFDVRARLGEIGAPVIAVAGGHDPATPPDVVGELAHGVRHGRLVVIDAAAHLAPAEWPGRTAGLLGDLVGERIG</sequence>
<protein>
    <recommendedName>
        <fullName evidence="2">AB hydrolase-1 domain-containing protein</fullName>
    </recommendedName>
</protein>
<evidence type="ECO:0000313" key="4">
    <source>
        <dbReference type="Proteomes" id="UP001501138"/>
    </source>
</evidence>
<feature type="domain" description="AB hydrolase-1" evidence="2">
    <location>
        <begin position="21"/>
        <end position="251"/>
    </location>
</feature>
<name>A0ABN2JA37_9MICO</name>
<dbReference type="SUPFAM" id="SSF53474">
    <property type="entry name" value="alpha/beta-Hydrolases"/>
    <property type="match status" value="1"/>
</dbReference>
<dbReference type="InterPro" id="IPR000073">
    <property type="entry name" value="AB_hydrolase_1"/>
</dbReference>
<reference evidence="3 4" key="1">
    <citation type="journal article" date="2019" name="Int. J. Syst. Evol. Microbiol.">
        <title>The Global Catalogue of Microorganisms (GCM) 10K type strain sequencing project: providing services to taxonomists for standard genome sequencing and annotation.</title>
        <authorList>
            <consortium name="The Broad Institute Genomics Platform"/>
            <consortium name="The Broad Institute Genome Sequencing Center for Infectious Disease"/>
            <person name="Wu L."/>
            <person name="Ma J."/>
        </authorList>
    </citation>
    <scope>NUCLEOTIDE SEQUENCE [LARGE SCALE GENOMIC DNA]</scope>
    <source>
        <strain evidence="3 4">JCM 15589</strain>
    </source>
</reference>
<organism evidence="3 4">
    <name type="scientific">Isoptericola hypogeus</name>
    <dbReference type="NCBI Taxonomy" id="300179"/>
    <lineage>
        <taxon>Bacteria</taxon>
        <taxon>Bacillati</taxon>
        <taxon>Actinomycetota</taxon>
        <taxon>Actinomycetes</taxon>
        <taxon>Micrococcales</taxon>
        <taxon>Promicromonosporaceae</taxon>
        <taxon>Isoptericola</taxon>
    </lineage>
</organism>
<dbReference type="Gene3D" id="3.40.50.1820">
    <property type="entry name" value="alpha/beta hydrolase"/>
    <property type="match status" value="1"/>
</dbReference>
<evidence type="ECO:0000259" key="2">
    <source>
        <dbReference type="Pfam" id="PF00561"/>
    </source>
</evidence>
<keyword evidence="4" id="KW-1185">Reference proteome</keyword>
<evidence type="ECO:0000313" key="3">
    <source>
        <dbReference type="EMBL" id="GAA1721089.1"/>
    </source>
</evidence>
<dbReference type="Pfam" id="PF00561">
    <property type="entry name" value="Abhydrolase_1"/>
    <property type="match status" value="1"/>
</dbReference>
<dbReference type="PANTHER" id="PTHR43039">
    <property type="entry name" value="ESTERASE-RELATED"/>
    <property type="match status" value="1"/>
</dbReference>
<evidence type="ECO:0000256" key="1">
    <source>
        <dbReference type="ARBA" id="ARBA00008645"/>
    </source>
</evidence>
<dbReference type="Proteomes" id="UP001501138">
    <property type="component" value="Unassembled WGS sequence"/>
</dbReference>
<comment type="similarity">
    <text evidence="1">Belongs to the AB hydrolase superfamily.</text>
</comment>
<proteinExistence type="inferred from homology"/>
<accession>A0ABN2JA37</accession>
<dbReference type="EMBL" id="BAAAPM010000003">
    <property type="protein sequence ID" value="GAA1721089.1"/>
    <property type="molecule type" value="Genomic_DNA"/>
</dbReference>
<comment type="caution">
    <text evidence="3">The sequence shown here is derived from an EMBL/GenBank/DDBJ whole genome shotgun (WGS) entry which is preliminary data.</text>
</comment>
<dbReference type="InterPro" id="IPR029058">
    <property type="entry name" value="AB_hydrolase_fold"/>
</dbReference>
<gene>
    <name evidence="3" type="ORF">GCM10009809_15890</name>
</gene>